<evidence type="ECO:0000256" key="2">
    <source>
        <dbReference type="ARBA" id="ARBA00013855"/>
    </source>
</evidence>
<proteinExistence type="inferred from homology"/>
<keyword evidence="5" id="KW-0812">Transmembrane</keyword>
<keyword evidence="5" id="KW-1133">Transmembrane helix</keyword>
<comment type="caution">
    <text evidence="7">The sequence shown here is derived from an EMBL/GenBank/DDBJ whole genome shotgun (WGS) entry which is preliminary data.</text>
</comment>
<comment type="similarity">
    <text evidence="1">Belongs to the MreC family.</text>
</comment>
<dbReference type="InterPro" id="IPR055342">
    <property type="entry name" value="MreC_beta-barrel_core"/>
</dbReference>
<sequence>MLNFWWKKKANYRIRDGARGARGRGPWVTVFLWIFGVALVLWFVYPRALSWVLVQVTTPLSGLGAWYETSTHAVPAYFRGVDAVRAERDALQALVDTTEDERTQYYALQQENALLRKLQDSDAQQNSVLAGVLAAPPYIPYDLMVIDRGTGDGLSDGMYAFDEESRALGMVRTVYSDRAIVQLFSSPGAHTTVFVPSVRLFASAEGMGGGVIRVRIPQDISIEVGTLVVLPGIASARIGKVTHLEAEPTSPEQSAYITTHAPHVHQFVRIDTRPRVVPTFEELRAILRDYNPELGDITLPAAYIKESHVSSTTLTTGTTSASGAAE</sequence>
<dbReference type="GO" id="GO:0008360">
    <property type="term" value="P:regulation of cell shape"/>
    <property type="evidence" value="ECO:0007669"/>
    <property type="project" value="UniProtKB-KW"/>
</dbReference>
<dbReference type="Gene3D" id="2.40.10.340">
    <property type="entry name" value="Rod shape-determining protein MreC, domain 1"/>
    <property type="match status" value="1"/>
</dbReference>
<dbReference type="AlphaFoldDB" id="A0A1F6DIN8"/>
<dbReference type="InterPro" id="IPR007221">
    <property type="entry name" value="MreC"/>
</dbReference>
<feature type="transmembrane region" description="Helical" evidence="5">
    <location>
        <begin position="25"/>
        <end position="45"/>
    </location>
</feature>
<keyword evidence="3" id="KW-0133">Cell shape</keyword>
<dbReference type="EMBL" id="MFLE01000022">
    <property type="protein sequence ID" value="OGG61278.1"/>
    <property type="molecule type" value="Genomic_DNA"/>
</dbReference>
<reference evidence="7 8" key="1">
    <citation type="journal article" date="2016" name="Nat. Commun.">
        <title>Thousands of microbial genomes shed light on interconnected biogeochemical processes in an aquifer system.</title>
        <authorList>
            <person name="Anantharaman K."/>
            <person name="Brown C.T."/>
            <person name="Hug L.A."/>
            <person name="Sharon I."/>
            <person name="Castelle C.J."/>
            <person name="Probst A.J."/>
            <person name="Thomas B.C."/>
            <person name="Singh A."/>
            <person name="Wilkins M.J."/>
            <person name="Karaoz U."/>
            <person name="Brodie E.L."/>
            <person name="Williams K.H."/>
            <person name="Hubbard S.S."/>
            <person name="Banfield J.F."/>
        </authorList>
    </citation>
    <scope>NUCLEOTIDE SEQUENCE [LARGE SCALE GENOMIC DNA]</scope>
</reference>
<evidence type="ECO:0000256" key="1">
    <source>
        <dbReference type="ARBA" id="ARBA00009369"/>
    </source>
</evidence>
<gene>
    <name evidence="7" type="ORF">A3C87_02495</name>
</gene>
<protein>
    <recommendedName>
        <fullName evidence="2">Cell shape-determining protein MreC</fullName>
    </recommendedName>
    <alternativeName>
        <fullName evidence="4">Cell shape protein MreC</fullName>
    </alternativeName>
</protein>
<organism evidence="7 8">
    <name type="scientific">Candidatus Kaiserbacteria bacterium RIFCSPHIGHO2_02_FULL_49_34</name>
    <dbReference type="NCBI Taxonomy" id="1798491"/>
    <lineage>
        <taxon>Bacteria</taxon>
        <taxon>Candidatus Kaiseribacteriota</taxon>
    </lineage>
</organism>
<keyword evidence="5" id="KW-0472">Membrane</keyword>
<name>A0A1F6DIN8_9BACT</name>
<dbReference type="Gene3D" id="2.40.10.350">
    <property type="entry name" value="Rod shape-determining protein MreC, domain 2"/>
    <property type="match status" value="1"/>
</dbReference>
<dbReference type="PANTHER" id="PTHR34138">
    <property type="entry name" value="CELL SHAPE-DETERMINING PROTEIN MREC"/>
    <property type="match status" value="1"/>
</dbReference>
<dbReference type="Proteomes" id="UP000176511">
    <property type="component" value="Unassembled WGS sequence"/>
</dbReference>
<dbReference type="PANTHER" id="PTHR34138:SF1">
    <property type="entry name" value="CELL SHAPE-DETERMINING PROTEIN MREC"/>
    <property type="match status" value="1"/>
</dbReference>
<evidence type="ECO:0000259" key="6">
    <source>
        <dbReference type="Pfam" id="PF04085"/>
    </source>
</evidence>
<evidence type="ECO:0000256" key="4">
    <source>
        <dbReference type="ARBA" id="ARBA00032089"/>
    </source>
</evidence>
<dbReference type="Pfam" id="PF04085">
    <property type="entry name" value="MreC"/>
    <property type="match status" value="1"/>
</dbReference>
<evidence type="ECO:0000256" key="5">
    <source>
        <dbReference type="SAM" id="Phobius"/>
    </source>
</evidence>
<dbReference type="InterPro" id="IPR042177">
    <property type="entry name" value="Cell/Rod_1"/>
</dbReference>
<evidence type="ECO:0000313" key="7">
    <source>
        <dbReference type="EMBL" id="OGG61278.1"/>
    </source>
</evidence>
<evidence type="ECO:0000256" key="3">
    <source>
        <dbReference type="ARBA" id="ARBA00022960"/>
    </source>
</evidence>
<feature type="domain" description="Rod shape-determining protein MreC beta-barrel core" evidence="6">
    <location>
        <begin position="141"/>
        <end position="261"/>
    </location>
</feature>
<accession>A0A1F6DIN8</accession>
<evidence type="ECO:0000313" key="8">
    <source>
        <dbReference type="Proteomes" id="UP000176511"/>
    </source>
</evidence>
<dbReference type="GO" id="GO:0005886">
    <property type="term" value="C:plasma membrane"/>
    <property type="evidence" value="ECO:0007669"/>
    <property type="project" value="TreeGrafter"/>
</dbReference>
<dbReference type="InterPro" id="IPR042175">
    <property type="entry name" value="Cell/Rod_MreC_2"/>
</dbReference>
<dbReference type="STRING" id="1798491.A3C87_02495"/>